<dbReference type="SUPFAM" id="SSF49265">
    <property type="entry name" value="Fibronectin type III"/>
    <property type="match status" value="1"/>
</dbReference>
<dbReference type="KEGG" id="pef:A7E78_03315"/>
<evidence type="ECO:0008006" key="4">
    <source>
        <dbReference type="Google" id="ProtNLM"/>
    </source>
</evidence>
<evidence type="ECO:0000313" key="3">
    <source>
        <dbReference type="Proteomes" id="UP000182517"/>
    </source>
</evidence>
<dbReference type="STRING" id="1842532.A7E78_03315"/>
<accession>A0A1L3GLX0</accession>
<protein>
    <recommendedName>
        <fullName evidence="4">Fibronectin type-III domain-containing protein</fullName>
    </recommendedName>
</protein>
<dbReference type="AlphaFoldDB" id="A0A1L3GLX0"/>
<evidence type="ECO:0000313" key="2">
    <source>
        <dbReference type="EMBL" id="APG26946.1"/>
    </source>
</evidence>
<dbReference type="InterPro" id="IPR036116">
    <property type="entry name" value="FN3_sf"/>
</dbReference>
<organism evidence="2 3">
    <name type="scientific">Syntrophotalea acetylenivorans</name>
    <dbReference type="NCBI Taxonomy" id="1842532"/>
    <lineage>
        <taxon>Bacteria</taxon>
        <taxon>Pseudomonadati</taxon>
        <taxon>Thermodesulfobacteriota</taxon>
        <taxon>Desulfuromonadia</taxon>
        <taxon>Desulfuromonadales</taxon>
        <taxon>Syntrophotaleaceae</taxon>
        <taxon>Syntrophotalea</taxon>
    </lineage>
</organism>
<evidence type="ECO:0000256" key="1">
    <source>
        <dbReference type="SAM" id="MobiDB-lite"/>
    </source>
</evidence>
<reference evidence="2 3" key="1">
    <citation type="journal article" date="2017" name="Genome Announc.">
        <title>Complete Genome Sequences of Two Acetylene-Fermenting Pelobacter acetylenicus Strains.</title>
        <authorList>
            <person name="Sutton J.M."/>
            <person name="Baesman S.M."/>
            <person name="Fierst J.L."/>
            <person name="Poret-Peterson A.T."/>
            <person name="Oremland R.S."/>
            <person name="Dunlap D.S."/>
            <person name="Akob D.M."/>
        </authorList>
    </citation>
    <scope>NUCLEOTIDE SEQUENCE [LARGE SCALE GENOMIC DNA]</scope>
    <source>
        <strain evidence="2 3">SFB93</strain>
    </source>
</reference>
<dbReference type="CDD" id="cd00063">
    <property type="entry name" value="FN3"/>
    <property type="match status" value="1"/>
</dbReference>
<gene>
    <name evidence="2" type="ORF">A7E78_03315</name>
</gene>
<keyword evidence="3" id="KW-1185">Reference proteome</keyword>
<dbReference type="Proteomes" id="UP000182517">
    <property type="component" value="Chromosome"/>
</dbReference>
<dbReference type="Gene3D" id="2.60.40.10">
    <property type="entry name" value="Immunoglobulins"/>
    <property type="match status" value="1"/>
</dbReference>
<sequence>MILVAVMLLLPGCGGGGGGGGGGSDSASVSGGTSGVAVDPYIVGAVFEEVSPEEQVLQRSSISDAEGNFRFPQTIRTDSTIRIKEDQKGTHAGKPYEGSLRGIADHSGALVASPLTTLLANGFSSGQVIAMLEDAGISGLQEGDLYNDPMVGLAGLETFTDDDLVLLQASMAVNSFLLRLDNFNYGPGDPGVVAYLGEAADMVKYGLSLSRYQEVQSELSDTLIDFSSPVTLDHLISATSNTVETLTIAARDGDIADPVDLVGEIAVLNDSLTELTLHYYVLENRGDAAIEEAVNHDILPDIDGTQYPQLDLAGDITVQGVIVPEPEPTTYPAPILDSVEVDGSSFVLNWSLPAGTSDVPSGGYDIIIDSVDTGTDWRTTATSTVITGLSSGVAHTFKVQARWLQADPHQVPLSNELSETIPADTSGGDSGSSGGDSSDGSGGVEPPAPLAALSRPFPAR</sequence>
<name>A0A1L3GLX0_9BACT</name>
<dbReference type="InterPro" id="IPR003961">
    <property type="entry name" value="FN3_dom"/>
</dbReference>
<proteinExistence type="predicted"/>
<dbReference type="InterPro" id="IPR013783">
    <property type="entry name" value="Ig-like_fold"/>
</dbReference>
<feature type="region of interest" description="Disordered" evidence="1">
    <location>
        <begin position="417"/>
        <end position="460"/>
    </location>
</feature>
<dbReference type="EMBL" id="CP015519">
    <property type="protein sequence ID" value="APG26946.1"/>
    <property type="molecule type" value="Genomic_DNA"/>
</dbReference>